<dbReference type="AlphaFoldDB" id="A0A381WWD8"/>
<proteinExistence type="predicted"/>
<sequence length="59" mass="6306">MNSSPSSSRMILDIASAISSCFIPLDSNSAQDSSIVLRSFSFENISSNTATGTLKSFKR</sequence>
<accession>A0A381WWD8</accession>
<organism evidence="1">
    <name type="scientific">marine metagenome</name>
    <dbReference type="NCBI Taxonomy" id="408172"/>
    <lineage>
        <taxon>unclassified sequences</taxon>
        <taxon>metagenomes</taxon>
        <taxon>ecological metagenomes</taxon>
    </lineage>
</organism>
<gene>
    <name evidence="1" type="ORF">METZ01_LOCUS109699</name>
</gene>
<evidence type="ECO:0000313" key="1">
    <source>
        <dbReference type="EMBL" id="SVA56845.1"/>
    </source>
</evidence>
<reference evidence="1" key="1">
    <citation type="submission" date="2018-05" db="EMBL/GenBank/DDBJ databases">
        <authorList>
            <person name="Lanie J.A."/>
            <person name="Ng W.-L."/>
            <person name="Kazmierczak K.M."/>
            <person name="Andrzejewski T.M."/>
            <person name="Davidsen T.M."/>
            <person name="Wayne K.J."/>
            <person name="Tettelin H."/>
            <person name="Glass J.I."/>
            <person name="Rusch D."/>
            <person name="Podicherti R."/>
            <person name="Tsui H.-C.T."/>
            <person name="Winkler M.E."/>
        </authorList>
    </citation>
    <scope>NUCLEOTIDE SEQUENCE</scope>
</reference>
<name>A0A381WWD8_9ZZZZ</name>
<protein>
    <submittedName>
        <fullName evidence="1">Uncharacterized protein</fullName>
    </submittedName>
</protein>
<dbReference type="EMBL" id="UINC01013110">
    <property type="protein sequence ID" value="SVA56845.1"/>
    <property type="molecule type" value="Genomic_DNA"/>
</dbReference>